<evidence type="ECO:0000256" key="5">
    <source>
        <dbReference type="ARBA" id="ARBA00025050"/>
    </source>
</evidence>
<evidence type="ECO:0000256" key="3">
    <source>
        <dbReference type="ARBA" id="ARBA00022490"/>
    </source>
</evidence>
<dbReference type="HAMAP" id="MF_00040">
    <property type="entry name" value="RRF"/>
    <property type="match status" value="1"/>
</dbReference>
<proteinExistence type="inferred from homology"/>
<evidence type="ECO:0000256" key="6">
    <source>
        <dbReference type="HAMAP-Rule" id="MF_00040"/>
    </source>
</evidence>
<dbReference type="Gene3D" id="1.10.132.20">
    <property type="entry name" value="Ribosome-recycling factor"/>
    <property type="match status" value="1"/>
</dbReference>
<dbReference type="InterPro" id="IPR036191">
    <property type="entry name" value="RRF_sf"/>
</dbReference>
<comment type="subcellular location">
    <subcellularLocation>
        <location evidence="1 6">Cytoplasm</location>
    </subcellularLocation>
</comment>
<dbReference type="FunFam" id="1.10.132.20:FF:000001">
    <property type="entry name" value="Ribosome-recycling factor"/>
    <property type="match status" value="1"/>
</dbReference>
<accession>A0A8E4EYE0</accession>
<dbReference type="Gene3D" id="3.30.1360.40">
    <property type="match status" value="1"/>
</dbReference>
<evidence type="ECO:0000256" key="2">
    <source>
        <dbReference type="ARBA" id="ARBA00005912"/>
    </source>
</evidence>
<comment type="similarity">
    <text evidence="2 6">Belongs to the RRF family.</text>
</comment>
<dbReference type="InterPro" id="IPR002661">
    <property type="entry name" value="Ribosome_recyc_fac"/>
</dbReference>
<dbReference type="SUPFAM" id="SSF55194">
    <property type="entry name" value="Ribosome recycling factor, RRF"/>
    <property type="match status" value="1"/>
</dbReference>
<feature type="domain" description="Ribosome recycling factor" evidence="7">
    <location>
        <begin position="29"/>
        <end position="191"/>
    </location>
</feature>
<evidence type="ECO:0000256" key="4">
    <source>
        <dbReference type="ARBA" id="ARBA00022917"/>
    </source>
</evidence>
<gene>
    <name evidence="6 8" type="primary">frr</name>
    <name evidence="8" type="ORF">PROFFT_A_03740</name>
</gene>
<dbReference type="GO" id="GO:0043023">
    <property type="term" value="F:ribosomal large subunit binding"/>
    <property type="evidence" value="ECO:0007669"/>
    <property type="project" value="TreeGrafter"/>
</dbReference>
<dbReference type="NCBIfam" id="TIGR00496">
    <property type="entry name" value="frr"/>
    <property type="match status" value="1"/>
</dbReference>
<keyword evidence="3 6" id="KW-0963">Cytoplasm</keyword>
<dbReference type="InterPro" id="IPR023584">
    <property type="entry name" value="Ribosome_recyc_fac_dom"/>
</dbReference>
<dbReference type="Proteomes" id="UP000683585">
    <property type="component" value="Chromosome"/>
</dbReference>
<evidence type="ECO:0000313" key="8">
    <source>
        <dbReference type="EMBL" id="CAD6510432.1"/>
    </source>
</evidence>
<keyword evidence="4 6" id="KW-0648">Protein biosynthesis</keyword>
<name>A0A8E4EYE0_9ENTR</name>
<comment type="function">
    <text evidence="5 6">Responsible for the release of ribosomes from messenger RNA at the termination of protein biosynthesis. May increase the efficiency of translation by recycling ribosomes from one round of translation to another.</text>
</comment>
<evidence type="ECO:0000259" key="7">
    <source>
        <dbReference type="Pfam" id="PF01765"/>
    </source>
</evidence>
<evidence type="ECO:0000256" key="1">
    <source>
        <dbReference type="ARBA" id="ARBA00004496"/>
    </source>
</evidence>
<keyword evidence="9" id="KW-1185">Reference proteome</keyword>
<dbReference type="CDD" id="cd00520">
    <property type="entry name" value="RRF"/>
    <property type="match status" value="1"/>
</dbReference>
<dbReference type="FunFam" id="3.30.1360.40:FF:000001">
    <property type="entry name" value="Ribosome-recycling factor"/>
    <property type="match status" value="1"/>
</dbReference>
<protein>
    <recommendedName>
        <fullName evidence="6">Ribosome-recycling factor</fullName>
        <shortName evidence="6">RRF</shortName>
    </recommendedName>
    <alternativeName>
        <fullName evidence="6">Ribosome-releasing factor</fullName>
    </alternativeName>
</protein>
<dbReference type="GO" id="GO:0002184">
    <property type="term" value="P:cytoplasmic translational termination"/>
    <property type="evidence" value="ECO:0007669"/>
    <property type="project" value="TreeGrafter"/>
</dbReference>
<dbReference type="AlphaFoldDB" id="A0A8E4EYE0"/>
<sequence>MNSLKVCNVIKEIKKDIETRMNKCIKAFKLNINKIRTGFAHPNLLDNISVEYYGSSTPLNQVANIIAEDSRTLAITLFDRSLSTAVEKAIMLSDLGLHPVSIDRIIRIPFPPLTGERRKDLIKIIRSEAEHARVSVRNVRRNANYQIKSLFKNNKINEDEERKFQDEVQRITDVMSKNIDATLDDKEKELMQF</sequence>
<dbReference type="PANTHER" id="PTHR20982">
    <property type="entry name" value="RIBOSOME RECYCLING FACTOR"/>
    <property type="match status" value="1"/>
</dbReference>
<organism evidence="8 9">
    <name type="scientific">Candidatus Profftia tarda</name>
    <dbReference type="NCBI Taxonomy" id="1177216"/>
    <lineage>
        <taxon>Bacteria</taxon>
        <taxon>Pseudomonadati</taxon>
        <taxon>Pseudomonadota</taxon>
        <taxon>Gammaproteobacteria</taxon>
        <taxon>Enterobacterales</taxon>
        <taxon>Enterobacteriaceae</taxon>
        <taxon>Candidatus Profftia</taxon>
    </lineage>
</organism>
<dbReference type="PANTHER" id="PTHR20982:SF3">
    <property type="entry name" value="MITOCHONDRIAL RIBOSOME RECYCLING FACTOR PSEUDO 1"/>
    <property type="match status" value="1"/>
</dbReference>
<dbReference type="Pfam" id="PF01765">
    <property type="entry name" value="RRF"/>
    <property type="match status" value="1"/>
</dbReference>
<reference evidence="8" key="1">
    <citation type="submission" date="2020-10" db="EMBL/GenBank/DDBJ databases">
        <authorList>
            <person name="Szabo G."/>
        </authorList>
    </citation>
    <scope>NUCLEOTIDE SEQUENCE</scope>
    <source>
        <strain evidence="8">PROFFT</strain>
    </source>
</reference>
<dbReference type="EMBL" id="LR890047">
    <property type="protein sequence ID" value="CAD6510432.1"/>
    <property type="molecule type" value="Genomic_DNA"/>
</dbReference>
<evidence type="ECO:0000313" key="9">
    <source>
        <dbReference type="Proteomes" id="UP000683585"/>
    </source>
</evidence>
<dbReference type="GO" id="GO:0005829">
    <property type="term" value="C:cytosol"/>
    <property type="evidence" value="ECO:0007669"/>
    <property type="project" value="GOC"/>
</dbReference>
<dbReference type="KEGG" id="ptf:PROFFT_A_03740"/>